<feature type="signal peptide" evidence="1">
    <location>
        <begin position="1"/>
        <end position="24"/>
    </location>
</feature>
<accession>A0A1T5MQI4</accession>
<sequence>MKKMKKVRSVSVLLVLVIAFGAVAYASSCVYMDEWKQLYDNIYTNCQVTYDYHNDMVIEQNELIDLNDMLVAEEEQMEALYDEMGKTVGIGFTDAISAFMSAYSAWLGTGDGSSIAEEAASALDAIAALSDLNDDVKQLKSDMEDTVNAIENKVEIIEVYKTGLYQHTNGSSCVKEID</sequence>
<feature type="chain" id="PRO_5039003386" evidence="1">
    <location>
        <begin position="25"/>
        <end position="178"/>
    </location>
</feature>
<gene>
    <name evidence="2" type="ORF">SAMN02194393_05174</name>
</gene>
<dbReference type="Proteomes" id="UP000190285">
    <property type="component" value="Unassembled WGS sequence"/>
</dbReference>
<name>A0A1T5MQI4_9FIRM</name>
<keyword evidence="1" id="KW-0732">Signal</keyword>
<proteinExistence type="predicted"/>
<organism evidence="2 3">
    <name type="scientific">Maledivibacter halophilus</name>
    <dbReference type="NCBI Taxonomy" id="36842"/>
    <lineage>
        <taxon>Bacteria</taxon>
        <taxon>Bacillati</taxon>
        <taxon>Bacillota</taxon>
        <taxon>Clostridia</taxon>
        <taxon>Peptostreptococcales</taxon>
        <taxon>Caminicellaceae</taxon>
        <taxon>Maledivibacter</taxon>
    </lineage>
</organism>
<dbReference type="AlphaFoldDB" id="A0A1T5MQI4"/>
<reference evidence="2 3" key="1">
    <citation type="submission" date="2017-02" db="EMBL/GenBank/DDBJ databases">
        <authorList>
            <person name="Peterson S.W."/>
        </authorList>
    </citation>
    <scope>NUCLEOTIDE SEQUENCE [LARGE SCALE GENOMIC DNA]</scope>
    <source>
        <strain evidence="2 3">M1</strain>
    </source>
</reference>
<protein>
    <submittedName>
        <fullName evidence="2">Uncharacterized protein</fullName>
    </submittedName>
</protein>
<evidence type="ECO:0000313" key="2">
    <source>
        <dbReference type="EMBL" id="SKC90486.1"/>
    </source>
</evidence>
<evidence type="ECO:0000256" key="1">
    <source>
        <dbReference type="SAM" id="SignalP"/>
    </source>
</evidence>
<evidence type="ECO:0000313" key="3">
    <source>
        <dbReference type="Proteomes" id="UP000190285"/>
    </source>
</evidence>
<dbReference type="EMBL" id="FUZT01000022">
    <property type="protein sequence ID" value="SKC90486.1"/>
    <property type="molecule type" value="Genomic_DNA"/>
</dbReference>
<keyword evidence="3" id="KW-1185">Reference proteome</keyword>